<dbReference type="Pfam" id="PF04218">
    <property type="entry name" value="CENP-B_N"/>
    <property type="match status" value="1"/>
</dbReference>
<keyword evidence="4" id="KW-1185">Reference proteome</keyword>
<dbReference type="InterPro" id="IPR009057">
    <property type="entry name" value="Homeodomain-like_sf"/>
</dbReference>
<sequence>MPHKATFSPGSKKHNLLPFKDKLELIRKCEAGIAHSVVAVQMGVPRSTVSTIWKNRDKYNETAASGAQLGRQVHRGICVRSSVMATSDISCKGCEFDYWEIITPEMQVSVQSRRGPARTFIPSLRYCEEGYW</sequence>
<dbReference type="Proteomes" id="UP000324222">
    <property type="component" value="Unassembled WGS sequence"/>
</dbReference>
<evidence type="ECO:0000313" key="3">
    <source>
        <dbReference type="EMBL" id="MPC37102.1"/>
    </source>
</evidence>
<protein>
    <recommendedName>
        <fullName evidence="2">HTH psq-type domain-containing protein</fullName>
    </recommendedName>
</protein>
<dbReference type="EMBL" id="VSRR010003690">
    <property type="protein sequence ID" value="MPC37102.1"/>
    <property type="molecule type" value="Genomic_DNA"/>
</dbReference>
<dbReference type="SUPFAM" id="SSF46689">
    <property type="entry name" value="Homeodomain-like"/>
    <property type="match status" value="1"/>
</dbReference>
<name>A0A5B7ESD7_PORTR</name>
<dbReference type="Gene3D" id="1.10.10.60">
    <property type="entry name" value="Homeodomain-like"/>
    <property type="match status" value="1"/>
</dbReference>
<dbReference type="GO" id="GO:0003677">
    <property type="term" value="F:DNA binding"/>
    <property type="evidence" value="ECO:0007669"/>
    <property type="project" value="InterPro"/>
</dbReference>
<dbReference type="AlphaFoldDB" id="A0A5B7ESD7"/>
<dbReference type="GO" id="GO:0005634">
    <property type="term" value="C:nucleus"/>
    <property type="evidence" value="ECO:0007669"/>
    <property type="project" value="UniProtKB-SubCell"/>
</dbReference>
<reference evidence="3 4" key="1">
    <citation type="submission" date="2019-05" db="EMBL/GenBank/DDBJ databases">
        <title>Another draft genome of Portunus trituberculatus and its Hox gene families provides insights of decapod evolution.</title>
        <authorList>
            <person name="Jeong J.-H."/>
            <person name="Song I."/>
            <person name="Kim S."/>
            <person name="Choi T."/>
            <person name="Kim D."/>
            <person name="Ryu S."/>
            <person name="Kim W."/>
        </authorList>
    </citation>
    <scope>NUCLEOTIDE SEQUENCE [LARGE SCALE GENOMIC DNA]</scope>
    <source>
        <tissue evidence="3">Muscle</tissue>
    </source>
</reference>
<gene>
    <name evidence="3" type="ORF">E2C01_030576</name>
</gene>
<evidence type="ECO:0000259" key="2">
    <source>
        <dbReference type="Pfam" id="PF04218"/>
    </source>
</evidence>
<comment type="subcellular location">
    <subcellularLocation>
        <location evidence="1">Nucleus</location>
    </subcellularLocation>
</comment>
<dbReference type="InterPro" id="IPR007889">
    <property type="entry name" value="HTH_Psq"/>
</dbReference>
<evidence type="ECO:0000313" key="4">
    <source>
        <dbReference type="Proteomes" id="UP000324222"/>
    </source>
</evidence>
<comment type="caution">
    <text evidence="3">The sequence shown here is derived from an EMBL/GenBank/DDBJ whole genome shotgun (WGS) entry which is preliminary data.</text>
</comment>
<feature type="domain" description="HTH psq-type" evidence="2">
    <location>
        <begin position="12"/>
        <end position="58"/>
    </location>
</feature>
<evidence type="ECO:0000256" key="1">
    <source>
        <dbReference type="ARBA" id="ARBA00004123"/>
    </source>
</evidence>
<accession>A0A5B7ESD7</accession>
<proteinExistence type="predicted"/>
<organism evidence="3 4">
    <name type="scientific">Portunus trituberculatus</name>
    <name type="common">Swimming crab</name>
    <name type="synonym">Neptunus trituberculatus</name>
    <dbReference type="NCBI Taxonomy" id="210409"/>
    <lineage>
        <taxon>Eukaryota</taxon>
        <taxon>Metazoa</taxon>
        <taxon>Ecdysozoa</taxon>
        <taxon>Arthropoda</taxon>
        <taxon>Crustacea</taxon>
        <taxon>Multicrustacea</taxon>
        <taxon>Malacostraca</taxon>
        <taxon>Eumalacostraca</taxon>
        <taxon>Eucarida</taxon>
        <taxon>Decapoda</taxon>
        <taxon>Pleocyemata</taxon>
        <taxon>Brachyura</taxon>
        <taxon>Eubrachyura</taxon>
        <taxon>Portunoidea</taxon>
        <taxon>Portunidae</taxon>
        <taxon>Portuninae</taxon>
        <taxon>Portunus</taxon>
    </lineage>
</organism>